<evidence type="ECO:0000256" key="3">
    <source>
        <dbReference type="ARBA" id="ARBA00022786"/>
    </source>
</evidence>
<dbReference type="SUPFAM" id="SSF51126">
    <property type="entry name" value="Pectin lyase-like"/>
    <property type="match status" value="1"/>
</dbReference>
<dbReference type="STRING" id="947013.SAMN04488109_2983"/>
<dbReference type="Gene3D" id="2.160.20.10">
    <property type="entry name" value="Single-stranded right-handed beta-helix, Pectin lyase-like"/>
    <property type="match status" value="1"/>
</dbReference>
<dbReference type="OrthoDB" id="9767990at2"/>
<protein>
    <submittedName>
        <fullName evidence="6">Nitrous oxidase accessory protein</fullName>
    </submittedName>
</protein>
<comment type="pathway">
    <text evidence="1">Protein modification; protein ubiquitination.</text>
</comment>
<dbReference type="Pfam" id="PF05048">
    <property type="entry name" value="NosD"/>
    <property type="match status" value="1"/>
</dbReference>
<keyword evidence="3" id="KW-0833">Ubl conjugation pathway</keyword>
<dbReference type="InterPro" id="IPR011050">
    <property type="entry name" value="Pectin_lyase_fold/virulence"/>
</dbReference>
<dbReference type="InterPro" id="IPR006626">
    <property type="entry name" value="PbH1"/>
</dbReference>
<evidence type="ECO:0000259" key="5">
    <source>
        <dbReference type="SMART" id="SM00722"/>
    </source>
</evidence>
<dbReference type="EMBL" id="FQWQ01000002">
    <property type="protein sequence ID" value="SHH16901.1"/>
    <property type="molecule type" value="Genomic_DNA"/>
</dbReference>
<gene>
    <name evidence="6" type="ORF">SAMN04488109_2983</name>
</gene>
<evidence type="ECO:0000313" key="7">
    <source>
        <dbReference type="Proteomes" id="UP000184212"/>
    </source>
</evidence>
<dbReference type="InterPro" id="IPR012334">
    <property type="entry name" value="Pectin_lyas_fold"/>
</dbReference>
<evidence type="ECO:0000256" key="4">
    <source>
        <dbReference type="SAM" id="SignalP"/>
    </source>
</evidence>
<feature type="chain" id="PRO_5012612639" evidence="4">
    <location>
        <begin position="21"/>
        <end position="417"/>
    </location>
</feature>
<keyword evidence="7" id="KW-1185">Reference proteome</keyword>
<accession>A0A1M5QSM5</accession>
<feature type="domain" description="Carbohydrate-binding/sugar hydrolysis" evidence="5">
    <location>
        <begin position="49"/>
        <end position="188"/>
    </location>
</feature>
<evidence type="ECO:0000256" key="1">
    <source>
        <dbReference type="ARBA" id="ARBA00004906"/>
    </source>
</evidence>
<dbReference type="SMART" id="SM00710">
    <property type="entry name" value="PbH1"/>
    <property type="match status" value="10"/>
</dbReference>
<reference evidence="6 7" key="1">
    <citation type="submission" date="2016-11" db="EMBL/GenBank/DDBJ databases">
        <authorList>
            <person name="Jaros S."/>
            <person name="Januszkiewicz K."/>
            <person name="Wedrychowicz H."/>
        </authorList>
    </citation>
    <scope>NUCLEOTIDE SEQUENCE [LARGE SCALE GENOMIC DNA]</scope>
    <source>
        <strain evidence="6 7">DSM 24574</strain>
    </source>
</reference>
<dbReference type="RefSeq" id="WP_073135509.1">
    <property type="nucleotide sequence ID" value="NZ_FQWQ01000002.1"/>
</dbReference>
<dbReference type="InterPro" id="IPR007742">
    <property type="entry name" value="NosD_dom"/>
</dbReference>
<keyword evidence="4" id="KW-0732">Signal</keyword>
<dbReference type="InterPro" id="IPR026464">
    <property type="entry name" value="NosD_copper_fam"/>
</dbReference>
<organism evidence="6 7">
    <name type="scientific">Chryseolinea serpens</name>
    <dbReference type="NCBI Taxonomy" id="947013"/>
    <lineage>
        <taxon>Bacteria</taxon>
        <taxon>Pseudomonadati</taxon>
        <taxon>Bacteroidota</taxon>
        <taxon>Cytophagia</taxon>
        <taxon>Cytophagales</taxon>
        <taxon>Fulvivirgaceae</taxon>
        <taxon>Chryseolinea</taxon>
    </lineage>
</organism>
<dbReference type="AlphaFoldDB" id="A0A1M5QSM5"/>
<feature type="signal peptide" evidence="4">
    <location>
        <begin position="1"/>
        <end position="20"/>
    </location>
</feature>
<evidence type="ECO:0000313" key="6">
    <source>
        <dbReference type="EMBL" id="SHH16901.1"/>
    </source>
</evidence>
<dbReference type="InterPro" id="IPR051550">
    <property type="entry name" value="SCF-Subunits/Alg-Epimerases"/>
</dbReference>
<dbReference type="InterPro" id="IPR006633">
    <property type="entry name" value="Carb-bd_sugar_hydrolysis-dom"/>
</dbReference>
<keyword evidence="2" id="KW-0677">Repeat</keyword>
<dbReference type="InterPro" id="IPR022441">
    <property type="entry name" value="Para_beta_helix_rpt-2"/>
</dbReference>
<dbReference type="PANTHER" id="PTHR22990">
    <property type="entry name" value="F-BOX ONLY PROTEIN"/>
    <property type="match status" value="1"/>
</dbReference>
<name>A0A1M5QSM5_9BACT</name>
<sequence length="417" mass="46678">MKSILIISGILLFASLNTMAASITIGPHQPIRSIRAGIATAAAGDTLWIEAGTYREGNMVLDKSLVLLGKGFPVLDGENKFEILTIKANGVVIKGLKFINTGVASMNDLAAVKAIGCANLRITDNRFENTFFGIYFANTSQSWIEGNQLQADAEAEHQIGNGIHMWKCSHITVNGNTIKGHRDGIYFEFVTNSLITRNHSEGNLRYGLHFMFSHNDEYRNNTFVNNGAGVAVMYSKGVKMIENVFEYNWGSAAYGLLLKDIRDSFVSSNTFRKNSVGIFMEGSSRIQFQENTFMNNGYAVRLQASCDDNVFERNNFLANTFDVVTNGTLVLNKINSNYWDKYEGYDLNKDSTGDIPYRPVSLYGMMVEQMPTAVLLWRSFLVYLMDRTEKAIPAITPENLKDELPSMRPYDIISQRQ</sequence>
<dbReference type="SMART" id="SM00722">
    <property type="entry name" value="CASH"/>
    <property type="match status" value="1"/>
</dbReference>
<dbReference type="NCBIfam" id="TIGR03804">
    <property type="entry name" value="para_beta_helix"/>
    <property type="match status" value="3"/>
</dbReference>
<dbReference type="Proteomes" id="UP000184212">
    <property type="component" value="Unassembled WGS sequence"/>
</dbReference>
<dbReference type="NCBIfam" id="TIGR04247">
    <property type="entry name" value="NosD_copper_fam"/>
    <property type="match status" value="1"/>
</dbReference>
<dbReference type="PANTHER" id="PTHR22990:SF15">
    <property type="entry name" value="F-BOX ONLY PROTEIN 10"/>
    <property type="match status" value="1"/>
</dbReference>
<evidence type="ECO:0000256" key="2">
    <source>
        <dbReference type="ARBA" id="ARBA00022737"/>
    </source>
</evidence>
<proteinExistence type="predicted"/>